<feature type="region of interest" description="Disordered" evidence="4">
    <location>
        <begin position="639"/>
        <end position="685"/>
    </location>
</feature>
<feature type="compositionally biased region" description="Polar residues" evidence="4">
    <location>
        <begin position="730"/>
        <end position="739"/>
    </location>
</feature>
<dbReference type="PRINTS" id="PR00454">
    <property type="entry name" value="ETSDOMAIN"/>
</dbReference>
<dbReference type="EnsemblMetazoa" id="XM_030989239">
    <property type="protein sequence ID" value="XP_030845099"/>
    <property type="gene ID" value="LOC591714"/>
</dbReference>
<dbReference type="PANTHER" id="PTHR11849:SF201">
    <property type="entry name" value="ETS DNA-BINDING PROTEIN POKKURI"/>
    <property type="match status" value="1"/>
</dbReference>
<feature type="compositionally biased region" description="Basic and acidic residues" evidence="4">
    <location>
        <begin position="565"/>
        <end position="574"/>
    </location>
</feature>
<dbReference type="InterPro" id="IPR013761">
    <property type="entry name" value="SAM/pointed_sf"/>
</dbReference>
<feature type="domain" description="PNT" evidence="6">
    <location>
        <begin position="41"/>
        <end position="125"/>
    </location>
</feature>
<comment type="similarity">
    <text evidence="1 3">Belongs to the ETS family.</text>
</comment>
<dbReference type="AlphaFoldDB" id="A0A7M7P244"/>
<dbReference type="PANTHER" id="PTHR11849">
    <property type="entry name" value="ETS"/>
    <property type="match status" value="1"/>
</dbReference>
<dbReference type="PROSITE" id="PS51433">
    <property type="entry name" value="PNT"/>
    <property type="match status" value="1"/>
</dbReference>
<dbReference type="RefSeq" id="XP_030845099.1">
    <property type="nucleotide sequence ID" value="XM_030989239.1"/>
</dbReference>
<evidence type="ECO:0000256" key="2">
    <source>
        <dbReference type="ARBA" id="ARBA00023125"/>
    </source>
</evidence>
<dbReference type="PROSITE" id="PS00345">
    <property type="entry name" value="ETS_DOMAIN_1"/>
    <property type="match status" value="1"/>
</dbReference>
<dbReference type="SMART" id="SM00413">
    <property type="entry name" value="ETS"/>
    <property type="match status" value="1"/>
</dbReference>
<feature type="compositionally biased region" description="Polar residues" evidence="4">
    <location>
        <begin position="192"/>
        <end position="208"/>
    </location>
</feature>
<organism evidence="7 8">
    <name type="scientific">Strongylocentrotus purpuratus</name>
    <name type="common">Purple sea urchin</name>
    <dbReference type="NCBI Taxonomy" id="7668"/>
    <lineage>
        <taxon>Eukaryota</taxon>
        <taxon>Metazoa</taxon>
        <taxon>Echinodermata</taxon>
        <taxon>Eleutherozoa</taxon>
        <taxon>Echinozoa</taxon>
        <taxon>Echinoidea</taxon>
        <taxon>Euechinoidea</taxon>
        <taxon>Echinacea</taxon>
        <taxon>Camarodonta</taxon>
        <taxon>Echinidea</taxon>
        <taxon>Strongylocentrotidae</taxon>
        <taxon>Strongylocentrotus</taxon>
    </lineage>
</organism>
<feature type="region of interest" description="Disordered" evidence="4">
    <location>
        <begin position="318"/>
        <end position="342"/>
    </location>
</feature>
<sequence>MDPASTRQAQHHHHHSPPPMMQGKDHHHHHHQRSSVGAEKASDTMILQTNSPMPTNQDPVKWTREEVLNWLKWCQEEFSLDSVNAEKFTMNGKALCLMPKQSFCDRAPECGDILYELLQKLFRKECRFYHPNLSDQRRSPDPQFNSSSRISGAAEHQNVPGSPREPMGYQGNLTIPPSNSSPRLPMDLSAQPEKSNTPCSDSGHSSPDTAEDLRQAATNNQASAIHYRRQNAPPMITLTSSNRSSPQQRMFEKQPLRLPGGKNLHDNFSESVMDSSQVPPSPTKRLRMDYGQQGGVATAFPHVNTAHIELRHRANTAERMEQQSVHPGSHHSLHPQTHPRLLGRRRLSSDDGLAAGRATSSYGVERHSTGALIGMAGLYNHGNIPAIPVPCSVPSLAAGSAILSRLQQRRNSTGGAEGIGDGLGQSPHQHPASISSMPRRRSMDPDDVFLLDEEGFETRKAAGGDCRLLWDFLVQLLKNETYKPYIRWEDRRERVFRILDPVQIANLWGLQKNRTNMTYEKLSRALRYYYKMGILQKEQGQKLTYRFLQDPKDIANSQRFSKMARNKDNAEHSEVTGSTTSPIHHFSATSSTSPQMLSSSPLTSASTSTSTSSRSSAMMSSSMAPSSLGSSRVYCLSTPSPHSSSIHVYPDPKDTCQSSSLGQRSSVHMASTSSTPSPSPPEAADDPVAIATHQMEGVSMMALASPWQGGASGASDTKGQGLKVKEEPSSRSNSPDMVC</sequence>
<dbReference type="RefSeq" id="XP_030845100.1">
    <property type="nucleotide sequence ID" value="XM_030989240.1"/>
</dbReference>
<evidence type="ECO:0008006" key="9">
    <source>
        <dbReference type="Google" id="ProtNLM"/>
    </source>
</evidence>
<comment type="subcellular location">
    <subcellularLocation>
        <location evidence="3">Nucleus</location>
    </subcellularLocation>
</comment>
<feature type="compositionally biased region" description="Polar residues" evidence="4">
    <location>
        <begin position="655"/>
        <end position="670"/>
    </location>
</feature>
<feature type="region of interest" description="Disordered" evidence="4">
    <location>
        <begin position="1"/>
        <end position="42"/>
    </location>
</feature>
<dbReference type="EnsemblMetazoa" id="XM_030989238">
    <property type="protein sequence ID" value="XP_030845098"/>
    <property type="gene ID" value="LOC591714"/>
</dbReference>
<dbReference type="InterPro" id="IPR036388">
    <property type="entry name" value="WH-like_DNA-bd_sf"/>
</dbReference>
<keyword evidence="3" id="KW-0539">Nucleus</keyword>
<dbReference type="FunFam" id="1.10.150.50:FF:000014">
    <property type="entry name" value="Protein c-ets-1 isoform 1"/>
    <property type="match status" value="1"/>
</dbReference>
<dbReference type="OrthoDB" id="10042983at2759"/>
<feature type="region of interest" description="Disordered" evidence="4">
    <location>
        <begin position="408"/>
        <end position="441"/>
    </location>
</feature>
<evidence type="ECO:0000313" key="7">
    <source>
        <dbReference type="EnsemblMetazoa" id="XP_030845100"/>
    </source>
</evidence>
<dbReference type="GeneID" id="591714"/>
<dbReference type="OMA" id="DSFRHMR"/>
<dbReference type="InterPro" id="IPR000418">
    <property type="entry name" value="Ets_dom"/>
</dbReference>
<keyword evidence="2 3" id="KW-0238">DNA-binding</keyword>
<feature type="region of interest" description="Disordered" evidence="4">
    <location>
        <begin position="132"/>
        <end position="211"/>
    </location>
</feature>
<protein>
    <recommendedName>
        <fullName evidence="9">ETS domain-containing protein</fullName>
    </recommendedName>
</protein>
<feature type="region of interest" description="Disordered" evidence="4">
    <location>
        <begin position="700"/>
        <end position="739"/>
    </location>
</feature>
<evidence type="ECO:0000256" key="3">
    <source>
        <dbReference type="RuleBase" id="RU004019"/>
    </source>
</evidence>
<dbReference type="InterPro" id="IPR046328">
    <property type="entry name" value="ETS_fam"/>
</dbReference>
<feature type="domain" description="ETS" evidence="5">
    <location>
        <begin position="467"/>
        <end position="548"/>
    </location>
</feature>
<dbReference type="InterPro" id="IPR036390">
    <property type="entry name" value="WH_DNA-bd_sf"/>
</dbReference>
<feature type="region of interest" description="Disordered" evidence="4">
    <location>
        <begin position="563"/>
        <end position="624"/>
    </location>
</feature>
<dbReference type="GO" id="GO:0006357">
    <property type="term" value="P:regulation of transcription by RNA polymerase II"/>
    <property type="evidence" value="ECO:0000318"/>
    <property type="project" value="GO_Central"/>
</dbReference>
<dbReference type="InParanoid" id="A0A7M7P244"/>
<evidence type="ECO:0000313" key="8">
    <source>
        <dbReference type="Proteomes" id="UP000007110"/>
    </source>
</evidence>
<proteinExistence type="inferred from homology"/>
<feature type="compositionally biased region" description="Polar residues" evidence="4">
    <location>
        <begin position="171"/>
        <end position="182"/>
    </location>
</feature>
<evidence type="ECO:0000259" key="5">
    <source>
        <dbReference type="PROSITE" id="PS50061"/>
    </source>
</evidence>
<name>A0A7M7P244_STRPU</name>
<dbReference type="Gene3D" id="1.10.10.10">
    <property type="entry name" value="Winged helix-like DNA-binding domain superfamily/Winged helix DNA-binding domain"/>
    <property type="match status" value="1"/>
</dbReference>
<dbReference type="EnsemblMetazoa" id="XM_030989240">
    <property type="protein sequence ID" value="XP_030845100"/>
    <property type="gene ID" value="LOC591714"/>
</dbReference>
<feature type="compositionally biased region" description="Polar residues" evidence="4">
    <location>
        <begin position="237"/>
        <end position="247"/>
    </location>
</feature>
<dbReference type="SUPFAM" id="SSF47769">
    <property type="entry name" value="SAM/Pointed domain"/>
    <property type="match status" value="1"/>
</dbReference>
<keyword evidence="8" id="KW-1185">Reference proteome</keyword>
<reference evidence="8" key="1">
    <citation type="submission" date="2015-02" db="EMBL/GenBank/DDBJ databases">
        <title>Genome sequencing for Strongylocentrotus purpuratus.</title>
        <authorList>
            <person name="Murali S."/>
            <person name="Liu Y."/>
            <person name="Vee V."/>
            <person name="English A."/>
            <person name="Wang M."/>
            <person name="Skinner E."/>
            <person name="Han Y."/>
            <person name="Muzny D.M."/>
            <person name="Worley K.C."/>
            <person name="Gibbs R.A."/>
        </authorList>
    </citation>
    <scope>NUCLEOTIDE SEQUENCE</scope>
</reference>
<dbReference type="SUPFAM" id="SSF46785">
    <property type="entry name" value="Winged helix' DNA-binding domain"/>
    <property type="match status" value="1"/>
</dbReference>
<dbReference type="RefSeq" id="XP_030845098.1">
    <property type="nucleotide sequence ID" value="XM_030989238.1"/>
</dbReference>
<feature type="compositionally biased region" description="Polar residues" evidence="4">
    <location>
        <begin position="426"/>
        <end position="436"/>
    </location>
</feature>
<dbReference type="PROSITE" id="PS50061">
    <property type="entry name" value="ETS_DOMAIN_3"/>
    <property type="match status" value="1"/>
</dbReference>
<dbReference type="Pfam" id="PF00178">
    <property type="entry name" value="Ets"/>
    <property type="match status" value="1"/>
</dbReference>
<feature type="compositionally biased region" description="Low complexity" evidence="4">
    <location>
        <begin position="587"/>
        <end position="624"/>
    </location>
</feature>
<reference evidence="7" key="2">
    <citation type="submission" date="2021-01" db="UniProtKB">
        <authorList>
            <consortium name="EnsemblMetazoa"/>
        </authorList>
    </citation>
    <scope>IDENTIFICATION</scope>
</reference>
<dbReference type="InterPro" id="IPR003118">
    <property type="entry name" value="Pointed_dom"/>
</dbReference>
<dbReference type="PROSITE" id="PS00346">
    <property type="entry name" value="ETS_DOMAIN_2"/>
    <property type="match status" value="1"/>
</dbReference>
<evidence type="ECO:0000256" key="1">
    <source>
        <dbReference type="ARBA" id="ARBA00005562"/>
    </source>
</evidence>
<dbReference type="GO" id="GO:0000981">
    <property type="term" value="F:DNA-binding transcription factor activity, RNA polymerase II-specific"/>
    <property type="evidence" value="ECO:0000318"/>
    <property type="project" value="GO_Central"/>
</dbReference>
<dbReference type="Pfam" id="PF02198">
    <property type="entry name" value="SAM_PNT"/>
    <property type="match status" value="1"/>
</dbReference>
<accession>A0A7M7P244</accession>
<feature type="region of interest" description="Disordered" evidence="4">
    <location>
        <begin position="227"/>
        <end position="247"/>
    </location>
</feature>
<evidence type="ECO:0000256" key="4">
    <source>
        <dbReference type="SAM" id="MobiDB-lite"/>
    </source>
</evidence>
<dbReference type="GO" id="GO:0043565">
    <property type="term" value="F:sequence-specific DNA binding"/>
    <property type="evidence" value="ECO:0007669"/>
    <property type="project" value="InterPro"/>
</dbReference>
<dbReference type="Proteomes" id="UP000007110">
    <property type="component" value="Unassembled WGS sequence"/>
</dbReference>
<dbReference type="KEGG" id="spu:591714"/>
<dbReference type="SMART" id="SM00251">
    <property type="entry name" value="SAM_PNT"/>
    <property type="match status" value="1"/>
</dbReference>
<evidence type="ECO:0000259" key="6">
    <source>
        <dbReference type="PROSITE" id="PS51433"/>
    </source>
</evidence>
<dbReference type="GO" id="GO:0030154">
    <property type="term" value="P:cell differentiation"/>
    <property type="evidence" value="ECO:0000318"/>
    <property type="project" value="GO_Central"/>
</dbReference>
<dbReference type="Gene3D" id="1.10.150.50">
    <property type="entry name" value="Transcription Factor, Ets-1"/>
    <property type="match status" value="1"/>
</dbReference>
<dbReference type="GO" id="GO:0005634">
    <property type="term" value="C:nucleus"/>
    <property type="evidence" value="ECO:0000318"/>
    <property type="project" value="GO_Central"/>
</dbReference>